<reference evidence="1 2" key="1">
    <citation type="submission" date="2021-06" db="EMBL/GenBank/DDBJ databases">
        <authorList>
            <person name="Sun Q."/>
            <person name="Li D."/>
        </authorList>
    </citation>
    <scope>NUCLEOTIDE SEQUENCE [LARGE SCALE GENOMIC DNA]</scope>
    <source>
        <strain evidence="1 2">MSJ-6</strain>
    </source>
</reference>
<proteinExistence type="predicted"/>
<dbReference type="EMBL" id="JAHLQJ010000002">
    <property type="protein sequence ID" value="MBU5670957.1"/>
    <property type="molecule type" value="Genomic_DNA"/>
</dbReference>
<accession>A0ABS6FL79</accession>
<gene>
    <name evidence="1" type="ORF">KQJ23_03835</name>
</gene>
<name>A0ABS6FL79_9BACL</name>
<dbReference type="Proteomes" id="UP000743001">
    <property type="component" value="Unassembled WGS sequence"/>
</dbReference>
<sequence>MDRPVPFQLLEDCLIALYEEVLREPTFEKYEANSDKINALFLQLQQREPQKHDHGKLSKIKMLHDQIMSMIHSEKDSLEKEILFFRSKKNASNQYGKVSVYETMDAFFIDYKK</sequence>
<comment type="caution">
    <text evidence="1">The sequence shown here is derived from an EMBL/GenBank/DDBJ whole genome shotgun (WGS) entry which is preliminary data.</text>
</comment>
<organism evidence="1 2">
    <name type="scientific">Paenibacillus brevis</name>
    <dbReference type="NCBI Taxonomy" id="2841508"/>
    <lineage>
        <taxon>Bacteria</taxon>
        <taxon>Bacillati</taxon>
        <taxon>Bacillota</taxon>
        <taxon>Bacilli</taxon>
        <taxon>Bacillales</taxon>
        <taxon>Paenibacillaceae</taxon>
        <taxon>Paenibacillus</taxon>
    </lineage>
</organism>
<protein>
    <recommendedName>
        <fullName evidence="3">Flagellar protein FliT</fullName>
    </recommendedName>
</protein>
<evidence type="ECO:0008006" key="3">
    <source>
        <dbReference type="Google" id="ProtNLM"/>
    </source>
</evidence>
<keyword evidence="2" id="KW-1185">Reference proteome</keyword>
<dbReference type="RefSeq" id="WP_216477339.1">
    <property type="nucleotide sequence ID" value="NZ_JAHLQJ010000002.1"/>
</dbReference>
<evidence type="ECO:0000313" key="2">
    <source>
        <dbReference type="Proteomes" id="UP000743001"/>
    </source>
</evidence>
<evidence type="ECO:0000313" key="1">
    <source>
        <dbReference type="EMBL" id="MBU5670957.1"/>
    </source>
</evidence>